<evidence type="ECO:0000259" key="1">
    <source>
        <dbReference type="Pfam" id="PF12323"/>
    </source>
</evidence>
<comment type="caution">
    <text evidence="2">The sequence shown here is derived from an EMBL/GenBank/DDBJ whole genome shotgun (WGS) entry which is preliminary data.</text>
</comment>
<feature type="domain" description="Transposase putative helix-turn-helix" evidence="1">
    <location>
        <begin position="1"/>
        <end position="36"/>
    </location>
</feature>
<protein>
    <submittedName>
        <fullName evidence="2">Transposase</fullName>
    </submittedName>
</protein>
<keyword evidence="3" id="KW-1185">Reference proteome</keyword>
<dbReference type="EMBL" id="JABZEO010000067">
    <property type="protein sequence ID" value="NVZ11821.1"/>
    <property type="molecule type" value="Genomic_DNA"/>
</dbReference>
<dbReference type="InterPro" id="IPR021027">
    <property type="entry name" value="Transposase_put_HTH"/>
</dbReference>
<evidence type="ECO:0000313" key="2">
    <source>
        <dbReference type="EMBL" id="NVZ11821.1"/>
    </source>
</evidence>
<dbReference type="Pfam" id="PF12323">
    <property type="entry name" value="HTH_OrfB_IS605"/>
    <property type="match status" value="1"/>
</dbReference>
<accession>A0A850RQK5</accession>
<feature type="non-terminal residue" evidence="2">
    <location>
        <position position="188"/>
    </location>
</feature>
<organism evidence="2 3">
    <name type="scientific">Allochromatium humboldtianum</name>
    <dbReference type="NCBI Taxonomy" id="504901"/>
    <lineage>
        <taxon>Bacteria</taxon>
        <taxon>Pseudomonadati</taxon>
        <taxon>Pseudomonadota</taxon>
        <taxon>Gammaproteobacteria</taxon>
        <taxon>Chromatiales</taxon>
        <taxon>Chromatiaceae</taxon>
        <taxon>Allochromatium</taxon>
    </lineage>
</organism>
<dbReference type="AlphaFoldDB" id="A0A850RQK5"/>
<sequence>MLIAHKIELRPTPEQADYLNQACGARRHCYNQLLAHFSQPGVKWSKAAAYQHYMTVLRIQFPWYAEVSSRVTRNAIDDLDAAFKGFFRRVKAKAKQPGYPQFKKKDVNEAFALREPAKFDVDGRTLRIERLKTRIAMRQPLRFTGQTKQATISKRAGRFYVSILVDTEDYNPQAPDQPSVGVDFGIKA</sequence>
<gene>
    <name evidence="2" type="ORF">HW932_21505</name>
</gene>
<dbReference type="RefSeq" id="WP_176978490.1">
    <property type="nucleotide sequence ID" value="NZ_JABZEO010000067.1"/>
</dbReference>
<dbReference type="Proteomes" id="UP000592294">
    <property type="component" value="Unassembled WGS sequence"/>
</dbReference>
<proteinExistence type="predicted"/>
<name>A0A850RQK5_9GAMM</name>
<reference evidence="2 3" key="1">
    <citation type="submission" date="2020-06" db="EMBL/GenBank/DDBJ databases">
        <title>Whole-genome sequence of Allochromatium humboldtianum DSM 21881, type strain.</title>
        <authorList>
            <person name="Kyndt J.A."/>
            <person name="Meyer T.E."/>
        </authorList>
    </citation>
    <scope>NUCLEOTIDE SEQUENCE [LARGE SCALE GENOMIC DNA]</scope>
    <source>
        <strain evidence="2 3">DSM 21881</strain>
    </source>
</reference>
<evidence type="ECO:0000313" key="3">
    <source>
        <dbReference type="Proteomes" id="UP000592294"/>
    </source>
</evidence>